<dbReference type="InterPro" id="IPR011032">
    <property type="entry name" value="GroES-like_sf"/>
</dbReference>
<dbReference type="Gene3D" id="3.90.180.10">
    <property type="entry name" value="Medium-chain alcohol dehydrogenases, catalytic domain"/>
    <property type="match status" value="1"/>
</dbReference>
<dbReference type="AlphaFoldDB" id="A0A022KYK4"/>
<keyword evidence="1" id="KW-0521">NADP</keyword>
<dbReference type="InterPro" id="IPR020843">
    <property type="entry name" value="ER"/>
</dbReference>
<dbReference type="STRING" id="1249481.D641_0107070"/>
<dbReference type="PANTHER" id="PTHR48106">
    <property type="entry name" value="QUINONE OXIDOREDUCTASE PIG3-RELATED"/>
    <property type="match status" value="1"/>
</dbReference>
<dbReference type="GO" id="GO:0070402">
    <property type="term" value="F:NADPH binding"/>
    <property type="evidence" value="ECO:0007669"/>
    <property type="project" value="TreeGrafter"/>
</dbReference>
<reference evidence="4 5" key="1">
    <citation type="journal article" date="2013" name="Genome Announc.">
        <title>Draft genome sequence of an Actinobacterium, Brachybacterium muris strain UCD-AY4.</title>
        <authorList>
            <person name="Lo J.R."/>
            <person name="Lang J.M."/>
            <person name="Darling A.E."/>
            <person name="Eisen J.A."/>
            <person name="Coil D.A."/>
        </authorList>
    </citation>
    <scope>NUCLEOTIDE SEQUENCE [LARGE SCALE GENOMIC DNA]</scope>
    <source>
        <strain evidence="4 5">UCD-AY4</strain>
    </source>
</reference>
<dbReference type="EMBL" id="AORC01000008">
    <property type="protein sequence ID" value="EYT49594.1"/>
    <property type="molecule type" value="Genomic_DNA"/>
</dbReference>
<dbReference type="CDD" id="cd05276">
    <property type="entry name" value="p53_inducible_oxidoreductase"/>
    <property type="match status" value="1"/>
</dbReference>
<dbReference type="Pfam" id="PF08240">
    <property type="entry name" value="ADH_N"/>
    <property type="match status" value="1"/>
</dbReference>
<dbReference type="SMART" id="SM00829">
    <property type="entry name" value="PKS_ER"/>
    <property type="match status" value="1"/>
</dbReference>
<evidence type="ECO:0000256" key="2">
    <source>
        <dbReference type="ARBA" id="ARBA00023002"/>
    </source>
</evidence>
<evidence type="ECO:0000313" key="5">
    <source>
        <dbReference type="Proteomes" id="UP000019754"/>
    </source>
</evidence>
<evidence type="ECO:0000256" key="1">
    <source>
        <dbReference type="ARBA" id="ARBA00022857"/>
    </source>
</evidence>
<dbReference type="Gene3D" id="3.40.50.720">
    <property type="entry name" value="NAD(P)-binding Rossmann-like Domain"/>
    <property type="match status" value="1"/>
</dbReference>
<evidence type="ECO:0000313" key="4">
    <source>
        <dbReference type="EMBL" id="EYT49594.1"/>
    </source>
</evidence>
<dbReference type="InterPro" id="IPR014189">
    <property type="entry name" value="Quinone_OxRdtase_PIG3"/>
</dbReference>
<dbReference type="SUPFAM" id="SSF50129">
    <property type="entry name" value="GroES-like"/>
    <property type="match status" value="1"/>
</dbReference>
<dbReference type="OrthoDB" id="9780520at2"/>
<evidence type="ECO:0000259" key="3">
    <source>
        <dbReference type="SMART" id="SM00829"/>
    </source>
</evidence>
<keyword evidence="2" id="KW-0560">Oxidoreductase</keyword>
<dbReference type="Pfam" id="PF00107">
    <property type="entry name" value="ADH_zinc_N"/>
    <property type="match status" value="1"/>
</dbReference>
<feature type="domain" description="Enoyl reductase (ER)" evidence="3">
    <location>
        <begin position="7"/>
        <end position="308"/>
    </location>
</feature>
<accession>A0A022KYK4</accession>
<organism evidence="4 5">
    <name type="scientific">Brachybacterium muris UCD-AY4</name>
    <dbReference type="NCBI Taxonomy" id="1249481"/>
    <lineage>
        <taxon>Bacteria</taxon>
        <taxon>Bacillati</taxon>
        <taxon>Actinomycetota</taxon>
        <taxon>Actinomycetes</taxon>
        <taxon>Micrococcales</taxon>
        <taxon>Dermabacteraceae</taxon>
        <taxon>Brachybacterium</taxon>
    </lineage>
</organism>
<gene>
    <name evidence="4" type="ORF">D641_0107070</name>
</gene>
<sequence>MRAVTITEDHRLELTEVPKPVPAPGEVLVDVVAAGVNRADLAQVAGHYPPPPGASDLPGLEVSGHRRDTGEPVVALLAGGGYAEVVAVPEGQLLPVPEGLDLVEAAGVVEVCATVVSNLVTEAGLQAGETVLIHGGTGGIGTAAIQIARALGARVLTTVGSDEAIEVVRGLGAELAWNRRTTDLRAAVKEAGGADVILDVVGGPALADNVAMLREHGRLVIIGTLGGATGELPIGALMGKRARVIGTTLRSRPTEDKREILERTRELVWPWLADGTVRIPVRSPFPLEQAADAHAVLRAGGHLGKVVLRVRPVPGARAA</sequence>
<protein>
    <submittedName>
        <fullName evidence="4">NAD(P)H-quinone oxidoreductase</fullName>
    </submittedName>
</protein>
<dbReference type="SUPFAM" id="SSF51735">
    <property type="entry name" value="NAD(P)-binding Rossmann-fold domains"/>
    <property type="match status" value="1"/>
</dbReference>
<dbReference type="InterPro" id="IPR036291">
    <property type="entry name" value="NAD(P)-bd_dom_sf"/>
</dbReference>
<dbReference type="HOGENOM" id="CLU_026673_3_4_11"/>
<dbReference type="RefSeq" id="WP_031307516.1">
    <property type="nucleotide sequence ID" value="NZ_KB403093.1"/>
</dbReference>
<keyword evidence="5" id="KW-1185">Reference proteome</keyword>
<dbReference type="Proteomes" id="UP000019754">
    <property type="component" value="Unassembled WGS sequence"/>
</dbReference>
<dbReference type="InterPro" id="IPR013154">
    <property type="entry name" value="ADH-like_N"/>
</dbReference>
<comment type="caution">
    <text evidence="4">The sequence shown here is derived from an EMBL/GenBank/DDBJ whole genome shotgun (WGS) entry which is preliminary data.</text>
</comment>
<dbReference type="PANTHER" id="PTHR48106:SF8">
    <property type="entry name" value="OS02G0805600 PROTEIN"/>
    <property type="match status" value="1"/>
</dbReference>
<dbReference type="InterPro" id="IPR013149">
    <property type="entry name" value="ADH-like_C"/>
</dbReference>
<proteinExistence type="predicted"/>
<name>A0A022KYK4_9MICO</name>
<dbReference type="NCBIfam" id="TIGR02824">
    <property type="entry name" value="quinone_pig3"/>
    <property type="match status" value="1"/>
</dbReference>
<dbReference type="GO" id="GO:0016651">
    <property type="term" value="F:oxidoreductase activity, acting on NAD(P)H"/>
    <property type="evidence" value="ECO:0007669"/>
    <property type="project" value="TreeGrafter"/>
</dbReference>